<keyword evidence="4" id="KW-0396">Initiation factor</keyword>
<evidence type="ECO:0000313" key="4">
    <source>
        <dbReference type="EMBL" id="KAK5973957.1"/>
    </source>
</evidence>
<feature type="compositionally biased region" description="Polar residues" evidence="3">
    <location>
        <begin position="208"/>
        <end position="218"/>
    </location>
</feature>
<feature type="compositionally biased region" description="Basic and acidic residues" evidence="3">
    <location>
        <begin position="239"/>
        <end position="249"/>
    </location>
</feature>
<feature type="compositionally biased region" description="Basic and acidic residues" evidence="3">
    <location>
        <begin position="258"/>
        <end position="290"/>
    </location>
</feature>
<proteinExistence type="predicted"/>
<dbReference type="GO" id="GO:0005634">
    <property type="term" value="C:nucleus"/>
    <property type="evidence" value="ECO:0007669"/>
    <property type="project" value="TreeGrafter"/>
</dbReference>
<feature type="region of interest" description="Disordered" evidence="3">
    <location>
        <begin position="478"/>
        <end position="497"/>
    </location>
</feature>
<evidence type="ECO:0000256" key="1">
    <source>
        <dbReference type="ARBA" id="ARBA00004496"/>
    </source>
</evidence>
<feature type="region of interest" description="Disordered" evidence="3">
    <location>
        <begin position="606"/>
        <end position="638"/>
    </location>
</feature>
<keyword evidence="2" id="KW-0963">Cytoplasm</keyword>
<dbReference type="GO" id="GO:0017148">
    <property type="term" value="P:negative regulation of translation"/>
    <property type="evidence" value="ECO:0007669"/>
    <property type="project" value="TreeGrafter"/>
</dbReference>
<accession>A0AAN8F7Z6</accession>
<dbReference type="PANTHER" id="PTHR12269:SF1">
    <property type="entry name" value="EUKARYOTIC TRANSLATION INITIATION FACTOR 4E TRANSPORTER"/>
    <property type="match status" value="1"/>
</dbReference>
<feature type="compositionally biased region" description="Basic and acidic residues" evidence="3">
    <location>
        <begin position="622"/>
        <end position="632"/>
    </location>
</feature>
<feature type="compositionally biased region" description="Polar residues" evidence="3">
    <location>
        <begin position="396"/>
        <end position="409"/>
    </location>
</feature>
<keyword evidence="5" id="KW-1185">Reference proteome</keyword>
<feature type="compositionally biased region" description="Basic and acidic residues" evidence="3">
    <location>
        <begin position="829"/>
        <end position="839"/>
    </location>
</feature>
<feature type="compositionally biased region" description="Low complexity" evidence="3">
    <location>
        <begin position="363"/>
        <end position="376"/>
    </location>
</feature>
<comment type="subcellular location">
    <subcellularLocation>
        <location evidence="1">Cytoplasm</location>
    </subcellularLocation>
</comment>
<evidence type="ECO:0000256" key="2">
    <source>
        <dbReference type="ARBA" id="ARBA00022490"/>
    </source>
</evidence>
<feature type="compositionally biased region" description="Polar residues" evidence="3">
    <location>
        <begin position="606"/>
        <end position="621"/>
    </location>
</feature>
<feature type="region of interest" description="Disordered" evidence="3">
    <location>
        <begin position="361"/>
        <end position="429"/>
    </location>
</feature>
<comment type="caution">
    <text evidence="4">The sequence shown here is derived from an EMBL/GenBank/DDBJ whole genome shotgun (WGS) entry which is preliminary data.</text>
</comment>
<dbReference type="InterPro" id="IPR018862">
    <property type="entry name" value="eIF4E-T"/>
</dbReference>
<feature type="region of interest" description="Disordered" evidence="3">
    <location>
        <begin position="793"/>
        <end position="839"/>
    </location>
</feature>
<feature type="compositionally biased region" description="Polar residues" evidence="3">
    <location>
        <begin position="377"/>
        <end position="388"/>
    </location>
</feature>
<protein>
    <submittedName>
        <fullName evidence="4">Eukaryotic translation initiation factor 4E</fullName>
    </submittedName>
</protein>
<organism evidence="4 5">
    <name type="scientific">Trichostrongylus colubriformis</name>
    <name type="common">Black scour worm</name>
    <dbReference type="NCBI Taxonomy" id="6319"/>
    <lineage>
        <taxon>Eukaryota</taxon>
        <taxon>Metazoa</taxon>
        <taxon>Ecdysozoa</taxon>
        <taxon>Nematoda</taxon>
        <taxon>Chromadorea</taxon>
        <taxon>Rhabditida</taxon>
        <taxon>Rhabditina</taxon>
        <taxon>Rhabditomorpha</taxon>
        <taxon>Strongyloidea</taxon>
        <taxon>Trichostrongylidae</taxon>
        <taxon>Trichostrongylus</taxon>
    </lineage>
</organism>
<dbReference type="GO" id="GO:0003729">
    <property type="term" value="F:mRNA binding"/>
    <property type="evidence" value="ECO:0007669"/>
    <property type="project" value="TreeGrafter"/>
</dbReference>
<gene>
    <name evidence="4" type="ORF">GCK32_007721</name>
</gene>
<sequence>MSSQSDEENGVHPLVSNLLGQKFIPRTGHVFRYDRDEMIRLSTTPLSMQRPEILSVDFNGDDGKFSPFKWLEHRWEVEGIKNRAPTKKLQDALNAGAMDDNAGLSPQRRGFSSGCRAPTDEKSKEGVPSSSGFTSEAGWTGVERDRDRLGTNSTRNWRGGSNGGADKYSNKSSDFKLPFQKSTGANSRSSGGGGAGSWRAEMKERGPSVNSGKYSQSKSQREERMPEWADGSTTMDDMIELRGFEEPVKKSKRGSGSRAKEEKEKEKEKKGEGRKESLENGKLDQHRMDDSALGSRSVGPALPETDAEFAAILGLLDMQDDGCMSGILDKVIFLSSLSKVSTATENTSAAAATTGSRLSRFFNKNNSQSGSNAQNSRTSQDDPQSSNPLLAKIFAQTPSSGGQTPQNPAQGLGLQGNPSMPPTVAGPGGVRAMRLEDLEKAISSKDARITPITKGNPLQDPNQQAHLLNRLQSFAKQQEENVPMPSSGPSPSAPNVAPSVGGVFPPGATPFLPPVLPPGAPMVPPGLLARMAAENPALVQAHIQAQLHQAMAAQLAANGGVGVTPAHMHDQIRATLLRLQQQQLVAAAAAQGKLGKVRPPTQMIPSSVQRQMNKASTSQAEDTAHRGSRTDQDGSPTHMAEPEVLEAAARNNADMLKKMQMQHQYAAMMNAMQGGLPMAAWRPPPPSSNSAVPPNPQAQAQILMQMAQVQQLAHAQQQMRLKQQALAKIMQLQGHQQAVAAAAGVQVQPNVAERTSQNYTGSSSFAAASDLSGPIQSPLEKLLAAAGVQPSQFTGGAQESSSFQNSSQGIGPVGARMPPPSARPMSLEELERKLTEQTK</sequence>
<reference evidence="4 5" key="1">
    <citation type="submission" date="2019-10" db="EMBL/GenBank/DDBJ databases">
        <title>Assembly and Annotation for the nematode Trichostrongylus colubriformis.</title>
        <authorList>
            <person name="Martin J."/>
        </authorList>
    </citation>
    <scope>NUCLEOTIDE SEQUENCE [LARGE SCALE GENOMIC DNA]</scope>
    <source>
        <strain evidence="4">G859</strain>
        <tissue evidence="4">Whole worm</tissue>
    </source>
</reference>
<dbReference type="EMBL" id="WIXE01014859">
    <property type="protein sequence ID" value="KAK5973957.1"/>
    <property type="molecule type" value="Genomic_DNA"/>
</dbReference>
<evidence type="ECO:0000256" key="3">
    <source>
        <dbReference type="SAM" id="MobiDB-lite"/>
    </source>
</evidence>
<dbReference type="Proteomes" id="UP001331761">
    <property type="component" value="Unassembled WGS sequence"/>
</dbReference>
<dbReference type="PANTHER" id="PTHR12269">
    <property type="entry name" value="EUKARYOTIC TRANSLATION INITIATION FACTOR 4E TRANSPORTER"/>
    <property type="match status" value="1"/>
</dbReference>
<evidence type="ECO:0000313" key="5">
    <source>
        <dbReference type="Proteomes" id="UP001331761"/>
    </source>
</evidence>
<dbReference type="AlphaFoldDB" id="A0AAN8F7Z6"/>
<name>A0AAN8F7Z6_TRICO</name>
<feature type="region of interest" description="Disordered" evidence="3">
    <location>
        <begin position="97"/>
        <end position="301"/>
    </location>
</feature>
<feature type="compositionally biased region" description="Polar residues" evidence="3">
    <location>
        <begin position="793"/>
        <end position="809"/>
    </location>
</feature>
<dbReference type="GO" id="GO:0036464">
    <property type="term" value="C:cytoplasmic ribonucleoprotein granule"/>
    <property type="evidence" value="ECO:0007669"/>
    <property type="project" value="UniProtKB-ARBA"/>
</dbReference>
<keyword evidence="4" id="KW-0648">Protein biosynthesis</keyword>
<dbReference type="GO" id="GO:0003743">
    <property type="term" value="F:translation initiation factor activity"/>
    <property type="evidence" value="ECO:0007669"/>
    <property type="project" value="UniProtKB-KW"/>
</dbReference>